<accession>A0ABT9ZFM3</accession>
<evidence type="ECO:0000256" key="1">
    <source>
        <dbReference type="SAM" id="MobiDB-lite"/>
    </source>
</evidence>
<dbReference type="EMBL" id="JAUSUD010000009">
    <property type="protein sequence ID" value="MDQ0231084.1"/>
    <property type="molecule type" value="Genomic_DNA"/>
</dbReference>
<sequence length="32" mass="3705">MKTKMKELKVGNGLHKGCEDQNERTKGRKWSS</sequence>
<gene>
    <name evidence="2" type="ORF">J2S19_002345</name>
</gene>
<feature type="region of interest" description="Disordered" evidence="1">
    <location>
        <begin position="1"/>
        <end position="32"/>
    </location>
</feature>
<evidence type="ECO:0000313" key="3">
    <source>
        <dbReference type="Proteomes" id="UP001234495"/>
    </source>
</evidence>
<dbReference type="Proteomes" id="UP001234495">
    <property type="component" value="Unassembled WGS sequence"/>
</dbReference>
<comment type="caution">
    <text evidence="2">The sequence shown here is derived from an EMBL/GenBank/DDBJ whole genome shotgun (WGS) entry which is preliminary data.</text>
</comment>
<evidence type="ECO:0000313" key="2">
    <source>
        <dbReference type="EMBL" id="MDQ0231084.1"/>
    </source>
</evidence>
<protein>
    <submittedName>
        <fullName evidence="2">Uncharacterized protein</fullName>
    </submittedName>
</protein>
<feature type="compositionally biased region" description="Basic and acidic residues" evidence="1">
    <location>
        <begin position="16"/>
        <end position="25"/>
    </location>
</feature>
<proteinExistence type="predicted"/>
<reference evidence="2 3" key="1">
    <citation type="submission" date="2023-07" db="EMBL/GenBank/DDBJ databases">
        <title>Genomic Encyclopedia of Type Strains, Phase IV (KMG-IV): sequencing the most valuable type-strain genomes for metagenomic binning, comparative biology and taxonomic classification.</title>
        <authorList>
            <person name="Goeker M."/>
        </authorList>
    </citation>
    <scope>NUCLEOTIDE SEQUENCE [LARGE SCALE GENOMIC DNA]</scope>
    <source>
        <strain evidence="2 3">DSM 29005</strain>
    </source>
</reference>
<keyword evidence="3" id="KW-1185">Reference proteome</keyword>
<organism evidence="2 3">
    <name type="scientific">Metabacillus malikii</name>
    <dbReference type="NCBI Taxonomy" id="1504265"/>
    <lineage>
        <taxon>Bacteria</taxon>
        <taxon>Bacillati</taxon>
        <taxon>Bacillota</taxon>
        <taxon>Bacilli</taxon>
        <taxon>Bacillales</taxon>
        <taxon>Bacillaceae</taxon>
        <taxon>Metabacillus</taxon>
    </lineage>
</organism>
<name>A0ABT9ZFM3_9BACI</name>